<dbReference type="GO" id="GO:0006508">
    <property type="term" value="P:proteolysis"/>
    <property type="evidence" value="ECO:0007669"/>
    <property type="project" value="UniProtKB-KW"/>
</dbReference>
<evidence type="ECO:0000256" key="4">
    <source>
        <dbReference type="ARBA" id="ARBA00022801"/>
    </source>
</evidence>
<dbReference type="RefSeq" id="WP_110938711.1">
    <property type="nucleotide sequence ID" value="NZ_KZ614147.1"/>
</dbReference>
<feature type="active site" description="Charge relay system" evidence="6 7">
    <location>
        <position position="182"/>
    </location>
</feature>
<dbReference type="PANTHER" id="PTHR43806">
    <property type="entry name" value="PEPTIDASE S8"/>
    <property type="match status" value="1"/>
</dbReference>
<dbReference type="CDD" id="cd02133">
    <property type="entry name" value="PA_C5a_like"/>
    <property type="match status" value="1"/>
</dbReference>
<dbReference type="AlphaFoldDB" id="A0A3A9KCY3"/>
<evidence type="ECO:0000313" key="14">
    <source>
        <dbReference type="Proteomes" id="UP000281498"/>
    </source>
</evidence>
<dbReference type="PANTHER" id="PTHR43806:SF65">
    <property type="entry name" value="SERINE PROTEASE APRX"/>
    <property type="match status" value="1"/>
</dbReference>
<dbReference type="InterPro" id="IPR050131">
    <property type="entry name" value="Peptidase_S8_subtilisin-like"/>
</dbReference>
<dbReference type="SUPFAM" id="SSF52743">
    <property type="entry name" value="Subtilisin-like"/>
    <property type="match status" value="1"/>
</dbReference>
<dbReference type="Pfam" id="PF00082">
    <property type="entry name" value="Peptidase_S8"/>
    <property type="match status" value="1"/>
</dbReference>
<gene>
    <name evidence="13" type="ORF">CR203_07790</name>
</gene>
<feature type="domain" description="Inhibitor I9" evidence="11">
    <location>
        <begin position="53"/>
        <end position="136"/>
    </location>
</feature>
<dbReference type="GO" id="GO:0004252">
    <property type="term" value="F:serine-type endopeptidase activity"/>
    <property type="evidence" value="ECO:0007669"/>
    <property type="project" value="UniProtKB-UniRule"/>
</dbReference>
<name>A0A3A9KCY3_9BACI</name>
<dbReference type="InterPro" id="IPR036852">
    <property type="entry name" value="Peptidase_S8/S53_dom_sf"/>
</dbReference>
<evidence type="ECO:0000256" key="8">
    <source>
        <dbReference type="SAM" id="MobiDB-lite"/>
    </source>
</evidence>
<comment type="caution">
    <text evidence="13">The sequence shown here is derived from an EMBL/GenBank/DDBJ whole genome shotgun (WGS) entry which is preliminary data.</text>
</comment>
<dbReference type="InterPro" id="IPR023828">
    <property type="entry name" value="Peptidase_S8_Ser-AS"/>
</dbReference>
<keyword evidence="3 7" id="KW-0645">Protease</keyword>
<dbReference type="Proteomes" id="UP000281498">
    <property type="component" value="Unassembled WGS sequence"/>
</dbReference>
<dbReference type="InterPro" id="IPR000209">
    <property type="entry name" value="Peptidase_S8/S53_dom"/>
</dbReference>
<comment type="similarity">
    <text evidence="1 7">Belongs to the peptidase S8 family.</text>
</comment>
<evidence type="ECO:0000259" key="11">
    <source>
        <dbReference type="Pfam" id="PF05922"/>
    </source>
</evidence>
<dbReference type="InterPro" id="IPR025965">
    <property type="entry name" value="FlgD/Vpr_Ig-like"/>
</dbReference>
<feature type="region of interest" description="Disordered" evidence="8">
    <location>
        <begin position="203"/>
        <end position="231"/>
    </location>
</feature>
<feature type="domain" description="PA" evidence="10">
    <location>
        <begin position="382"/>
        <end position="459"/>
    </location>
</feature>
<dbReference type="InterPro" id="IPR003137">
    <property type="entry name" value="PA_domain"/>
</dbReference>
<evidence type="ECO:0000256" key="3">
    <source>
        <dbReference type="ARBA" id="ARBA00022670"/>
    </source>
</evidence>
<dbReference type="PROSITE" id="PS51892">
    <property type="entry name" value="SUBTILASE"/>
    <property type="match status" value="1"/>
</dbReference>
<feature type="domain" description="Peptidase S8/S53" evidence="9">
    <location>
        <begin position="173"/>
        <end position="584"/>
    </location>
</feature>
<feature type="active site" description="Charge relay system" evidence="6 7">
    <location>
        <position position="532"/>
    </location>
</feature>
<keyword evidence="2" id="KW-0134">Cell wall</keyword>
<dbReference type="PRINTS" id="PR00723">
    <property type="entry name" value="SUBTILISIN"/>
</dbReference>
<dbReference type="PROSITE" id="PS00138">
    <property type="entry name" value="SUBTILASE_SER"/>
    <property type="match status" value="1"/>
</dbReference>
<evidence type="ECO:0000256" key="2">
    <source>
        <dbReference type="ARBA" id="ARBA00022512"/>
    </source>
</evidence>
<keyword evidence="5 7" id="KW-0720">Serine protease</keyword>
<dbReference type="EMBL" id="PDOE01000002">
    <property type="protein sequence ID" value="RKL68371.1"/>
    <property type="molecule type" value="Genomic_DNA"/>
</dbReference>
<evidence type="ECO:0000256" key="7">
    <source>
        <dbReference type="PROSITE-ProRule" id="PRU01240"/>
    </source>
</evidence>
<feature type="domain" description="FlgD/Vpr Ig-like" evidence="12">
    <location>
        <begin position="719"/>
        <end position="785"/>
    </location>
</feature>
<dbReference type="Pfam" id="PF02225">
    <property type="entry name" value="PA"/>
    <property type="match status" value="1"/>
</dbReference>
<dbReference type="InterPro" id="IPR010259">
    <property type="entry name" value="S8pro/Inhibitor_I9"/>
</dbReference>
<organism evidence="13 14">
    <name type="scientific">Salipaludibacillus neizhouensis</name>
    <dbReference type="NCBI Taxonomy" id="885475"/>
    <lineage>
        <taxon>Bacteria</taxon>
        <taxon>Bacillati</taxon>
        <taxon>Bacillota</taxon>
        <taxon>Bacilli</taxon>
        <taxon>Bacillales</taxon>
        <taxon>Bacillaceae</taxon>
    </lineage>
</organism>
<evidence type="ECO:0000256" key="6">
    <source>
        <dbReference type="PIRSR" id="PIRSR615500-1"/>
    </source>
</evidence>
<evidence type="ECO:0000313" key="13">
    <source>
        <dbReference type="EMBL" id="RKL68371.1"/>
    </source>
</evidence>
<sequence length="803" mass="85279">MRQKLQLLSIYVLIILLSVTSFSSLGFASTTNQTPTFASLHLNVNESSSEPITVIVELEEESILQAKHKGKYQSKNHLKEMREKVITEVKNSAGKVNQEYDYVFSGFSVEIAQNKILSLLAVPGVKAVYANETYEVNFDNKEEIIDSESFSPMMMDSAPFIGSNEAWDAGFTGDGVTVAVIDTGADHTHPDLEHAFADYKGWDFVDNDNDPQETPPGGDPEDATNHGSHVSGTIAANGAIKGVAPDATLLAYRVLGPGGSGTTQHVIAGIELAVEDGADVMNLSLGATVNNPDYATSIALDTAMANGVVTVTSNGNSGPTNWTVGSPGTSREAISVGATQLPYNLYSAAISTSDGVEYPSAKVMGFPSDEELLALNEEEFELVDVGLAGTAEDFEGKDLEGKIAFMQRGNYAFVNKAINAANAGAIGAVIYNNVAGAQPEVPGLAVPTIMTTLEDGEKLLAELEAGHNTITFDIAFDQEVDETIADFSSRGPVMDTWMIKPDVSAPGVAIVSTVPTHDPANPHGYASMQGTSMSAPHVAGAAALVLDANPDWSVDFVKAALMNTAESVYDKDGTLYPHNSQGAGSIRVLDAIQTDTLVTPGSHSFGVFTKDSGKEVQRQSFTINNLSNERKNYSLEFTGHEGIKVQTSKNLYVQPGKTQDINFDVQVDTSNLEPGYYEGTLLLSNGDQTVEVPTILFVQEPDYPMLSGLDLGLSGSDLVGTVNVPGGAEVFNLRIRNANTGELLAEPSSATNVAPGVHRFSWDMTIDGEPLVPGSYQINAYAKTGVNEFELTGGVLTINADID</sequence>
<evidence type="ECO:0000259" key="12">
    <source>
        <dbReference type="Pfam" id="PF13860"/>
    </source>
</evidence>
<feature type="active site" description="Charge relay system" evidence="6 7">
    <location>
        <position position="226"/>
    </location>
</feature>
<protein>
    <submittedName>
        <fullName evidence="13">Peptidase S8</fullName>
    </submittedName>
</protein>
<dbReference type="Gene3D" id="3.50.30.30">
    <property type="match status" value="1"/>
</dbReference>
<dbReference type="Pfam" id="PF05922">
    <property type="entry name" value="Inhibitor_I9"/>
    <property type="match status" value="1"/>
</dbReference>
<dbReference type="InterPro" id="IPR034213">
    <property type="entry name" value="S8_Vpr-like"/>
</dbReference>
<dbReference type="SUPFAM" id="SSF52025">
    <property type="entry name" value="PA domain"/>
    <property type="match status" value="1"/>
</dbReference>
<reference evidence="13 14" key="1">
    <citation type="submission" date="2017-10" db="EMBL/GenBank/DDBJ databases">
        <title>Bacillus sp. nov., a halophilic bacterium isolated from a Keqin Lake.</title>
        <authorList>
            <person name="Wang H."/>
        </authorList>
    </citation>
    <scope>NUCLEOTIDE SEQUENCE [LARGE SCALE GENOMIC DNA]</scope>
    <source>
        <strain evidence="13 14">KCTC 13187</strain>
    </source>
</reference>
<dbReference type="OrthoDB" id="9798386at2"/>
<keyword evidence="4 7" id="KW-0378">Hydrolase</keyword>
<evidence type="ECO:0000259" key="10">
    <source>
        <dbReference type="Pfam" id="PF02225"/>
    </source>
</evidence>
<proteinExistence type="inferred from homology"/>
<accession>A0A3A9KCY3</accession>
<dbReference type="Pfam" id="PF13860">
    <property type="entry name" value="FlgD_ig"/>
    <property type="match status" value="1"/>
</dbReference>
<dbReference type="CDD" id="cd07474">
    <property type="entry name" value="Peptidases_S8_subtilisin_Vpr-like"/>
    <property type="match status" value="1"/>
</dbReference>
<dbReference type="PROSITE" id="PS00137">
    <property type="entry name" value="SUBTILASE_HIS"/>
    <property type="match status" value="1"/>
</dbReference>
<evidence type="ECO:0000256" key="1">
    <source>
        <dbReference type="ARBA" id="ARBA00011073"/>
    </source>
</evidence>
<dbReference type="InterPro" id="IPR022398">
    <property type="entry name" value="Peptidase_S8_His-AS"/>
</dbReference>
<dbReference type="InterPro" id="IPR046450">
    <property type="entry name" value="PA_dom_sf"/>
</dbReference>
<evidence type="ECO:0000256" key="5">
    <source>
        <dbReference type="ARBA" id="ARBA00022825"/>
    </source>
</evidence>
<dbReference type="InterPro" id="IPR015500">
    <property type="entry name" value="Peptidase_S8_subtilisin-rel"/>
</dbReference>
<evidence type="ECO:0000259" key="9">
    <source>
        <dbReference type="Pfam" id="PF00082"/>
    </source>
</evidence>
<dbReference type="Gene3D" id="3.40.50.200">
    <property type="entry name" value="Peptidase S8/S53 domain"/>
    <property type="match status" value="2"/>
</dbReference>
<keyword evidence="2" id="KW-0964">Secreted</keyword>
<keyword evidence="14" id="KW-1185">Reference proteome</keyword>